<dbReference type="PROSITE" id="PS50076">
    <property type="entry name" value="DNAJ_2"/>
    <property type="match status" value="1"/>
</dbReference>
<protein>
    <recommendedName>
        <fullName evidence="5">J domain-containing protein</fullName>
    </recommendedName>
</protein>
<evidence type="ECO:0000256" key="4">
    <source>
        <dbReference type="PROSITE-ProRule" id="PRU00339"/>
    </source>
</evidence>
<evidence type="ECO:0000256" key="3">
    <source>
        <dbReference type="ARBA" id="ARBA00022824"/>
    </source>
</evidence>
<dbReference type="Gene3D" id="1.10.287.110">
    <property type="entry name" value="DnaJ domain"/>
    <property type="match status" value="1"/>
</dbReference>
<evidence type="ECO:0000313" key="6">
    <source>
        <dbReference type="EMBL" id="RKP03545.1"/>
    </source>
</evidence>
<dbReference type="GO" id="GO:0051087">
    <property type="term" value="F:protein-folding chaperone binding"/>
    <property type="evidence" value="ECO:0007669"/>
    <property type="project" value="TreeGrafter"/>
</dbReference>
<evidence type="ECO:0000313" key="7">
    <source>
        <dbReference type="Proteomes" id="UP000274922"/>
    </source>
</evidence>
<dbReference type="PROSITE" id="PS50005">
    <property type="entry name" value="TPR"/>
    <property type="match status" value="1"/>
</dbReference>
<reference evidence="7" key="1">
    <citation type="journal article" date="2018" name="Nat. Microbiol.">
        <title>Leveraging single-cell genomics to expand the fungal tree of life.</title>
        <authorList>
            <person name="Ahrendt S.R."/>
            <person name="Quandt C.A."/>
            <person name="Ciobanu D."/>
            <person name="Clum A."/>
            <person name="Salamov A."/>
            <person name="Andreopoulos B."/>
            <person name="Cheng J.F."/>
            <person name="Woyke T."/>
            <person name="Pelin A."/>
            <person name="Henrissat B."/>
            <person name="Reynolds N.K."/>
            <person name="Benny G.L."/>
            <person name="Smith M.E."/>
            <person name="James T.Y."/>
            <person name="Grigoriev I.V."/>
        </authorList>
    </citation>
    <scope>NUCLEOTIDE SEQUENCE [LARGE SCALE GENOMIC DNA]</scope>
    <source>
        <strain evidence="7">ATCC 52028</strain>
    </source>
</reference>
<feature type="repeat" description="TPR" evidence="4">
    <location>
        <begin position="4"/>
        <end position="37"/>
    </location>
</feature>
<dbReference type="SMART" id="SM00028">
    <property type="entry name" value="TPR"/>
    <property type="match status" value="5"/>
</dbReference>
<keyword evidence="7" id="KW-1185">Reference proteome</keyword>
<keyword evidence="3" id="KW-0256">Endoplasmic reticulum</keyword>
<dbReference type="PANTHER" id="PTHR44140:SF2">
    <property type="entry name" value="LD25575P"/>
    <property type="match status" value="1"/>
</dbReference>
<dbReference type="InterPro" id="IPR011990">
    <property type="entry name" value="TPR-like_helical_dom_sf"/>
</dbReference>
<dbReference type="PANTHER" id="PTHR44140">
    <property type="entry name" value="LD25575P"/>
    <property type="match status" value="1"/>
</dbReference>
<dbReference type="InterPro" id="IPR001623">
    <property type="entry name" value="DnaJ_domain"/>
</dbReference>
<dbReference type="OrthoDB" id="1726119at2759"/>
<dbReference type="GO" id="GO:0051787">
    <property type="term" value="F:misfolded protein binding"/>
    <property type="evidence" value="ECO:0007669"/>
    <property type="project" value="TreeGrafter"/>
</dbReference>
<dbReference type="SUPFAM" id="SSF46565">
    <property type="entry name" value="Chaperone J-domain"/>
    <property type="match status" value="1"/>
</dbReference>
<dbReference type="Proteomes" id="UP000274922">
    <property type="component" value="Unassembled WGS sequence"/>
</dbReference>
<evidence type="ECO:0000256" key="2">
    <source>
        <dbReference type="ARBA" id="ARBA00022729"/>
    </source>
</evidence>
<dbReference type="Gene3D" id="1.25.40.10">
    <property type="entry name" value="Tetratricopeptide repeat domain"/>
    <property type="match status" value="1"/>
</dbReference>
<dbReference type="AlphaFoldDB" id="A0A4P9XDJ0"/>
<dbReference type="GO" id="GO:0034975">
    <property type="term" value="P:protein folding in endoplasmic reticulum"/>
    <property type="evidence" value="ECO:0007669"/>
    <property type="project" value="TreeGrafter"/>
</dbReference>
<dbReference type="InterPro" id="IPR051727">
    <property type="entry name" value="DnaJ_C3_Co-chaperones"/>
</dbReference>
<dbReference type="EMBL" id="ML014121">
    <property type="protein sequence ID" value="RKP03545.1"/>
    <property type="molecule type" value="Genomic_DNA"/>
</dbReference>
<gene>
    <name evidence="6" type="ORF">CXG81DRAFT_9423</name>
</gene>
<evidence type="ECO:0000256" key="1">
    <source>
        <dbReference type="ARBA" id="ARBA00004240"/>
    </source>
</evidence>
<dbReference type="STRING" id="1555241.A0A4P9XDJ0"/>
<evidence type="ECO:0000259" key="5">
    <source>
        <dbReference type="PROSITE" id="PS50076"/>
    </source>
</evidence>
<dbReference type="SUPFAM" id="SSF48452">
    <property type="entry name" value="TPR-like"/>
    <property type="match status" value="1"/>
</dbReference>
<proteinExistence type="predicted"/>
<dbReference type="Pfam" id="PF00226">
    <property type="entry name" value="DnaJ"/>
    <property type="match status" value="1"/>
</dbReference>
<keyword evidence="4" id="KW-0802">TPR repeat</keyword>
<feature type="domain" description="J" evidence="5">
    <location>
        <begin position="367"/>
        <end position="434"/>
    </location>
</feature>
<dbReference type="InterPro" id="IPR036869">
    <property type="entry name" value="J_dom_sf"/>
</dbReference>
<dbReference type="InterPro" id="IPR019734">
    <property type="entry name" value="TPR_rpt"/>
</dbReference>
<dbReference type="CDD" id="cd06257">
    <property type="entry name" value="DnaJ"/>
    <property type="match status" value="1"/>
</dbReference>
<dbReference type="Pfam" id="PF13432">
    <property type="entry name" value="TPR_16"/>
    <property type="match status" value="1"/>
</dbReference>
<name>A0A4P9XDJ0_9FUNG</name>
<accession>A0A4P9XDJ0</accession>
<organism evidence="6 7">
    <name type="scientific">Caulochytrium protostelioides</name>
    <dbReference type="NCBI Taxonomy" id="1555241"/>
    <lineage>
        <taxon>Eukaryota</taxon>
        <taxon>Fungi</taxon>
        <taxon>Fungi incertae sedis</taxon>
        <taxon>Chytridiomycota</taxon>
        <taxon>Chytridiomycota incertae sedis</taxon>
        <taxon>Chytridiomycetes</taxon>
        <taxon>Caulochytriales</taxon>
        <taxon>Caulochytriaceae</taxon>
        <taxon>Caulochytrium</taxon>
    </lineage>
</organism>
<dbReference type="PRINTS" id="PR00625">
    <property type="entry name" value="JDOMAIN"/>
</dbReference>
<sequence length="490" mass="53769">MQQAQQHLDTAKTYIAKGDYTSALTELDAAIELDRENHMSHFRRATLLISQGRHTTAERDLGHVVDLEPEFAPGWRQRGILRLQSGGIEAAFSDFLQFLRLAGGGDAEVAKYLQEIENAREHLRVAESGASDPDAVAVAYSELIRISPYSPAFRSARGEAYMRAQRHALAVADLTRATLLPGGNTPTTLERLATLQLHRGELDEALTQAKACLRTDPDFRPCKKVFREVKSVMKQLRNMDALAADERWDSVIRVATNEGGPLEFAKELAESDDVRVLVHAPRGADAAGPQTPQKEDAEPLVSVELVHTAEEAAAALGMLAEVAIQEEELELAQQLFQRAHEMDKGNKTYKEGHARAQRLIKQAGSVDYYKVLGLPRDATPTQIKKAFRAKARTYHPDKCTEHSADVCKKKMIQVSDAYAVLSDKEKRNMFDNGVDPNAPEGQGFGGQAPNGFPAEFFQNFNFGEAFANAGGRRGGGGGGGGQFPFQFHFG</sequence>
<comment type="subcellular location">
    <subcellularLocation>
        <location evidence="1">Endoplasmic reticulum</location>
    </subcellularLocation>
</comment>
<dbReference type="SMART" id="SM00271">
    <property type="entry name" value="DnaJ"/>
    <property type="match status" value="1"/>
</dbReference>
<keyword evidence="2" id="KW-0732">Signal</keyword>
<dbReference type="GO" id="GO:0005783">
    <property type="term" value="C:endoplasmic reticulum"/>
    <property type="evidence" value="ECO:0007669"/>
    <property type="project" value="UniProtKB-SubCell"/>
</dbReference>